<reference evidence="10" key="2">
    <citation type="submission" date="2025-08" db="UniProtKB">
        <authorList>
            <consortium name="RefSeq"/>
        </authorList>
    </citation>
    <scope>IDENTIFICATION</scope>
    <source>
        <tissue evidence="10">Leaves</tissue>
    </source>
</reference>
<dbReference type="PANTHER" id="PTHR36326">
    <property type="entry name" value="PROTEIN POLLENLESS 3-LIKE 2"/>
    <property type="match status" value="1"/>
</dbReference>
<dbReference type="Proteomes" id="UP001652660">
    <property type="component" value="Chromosome 9c"/>
</dbReference>
<evidence type="ECO:0000256" key="2">
    <source>
        <dbReference type="ARBA" id="ARBA00022737"/>
    </source>
</evidence>
<dbReference type="PANTHER" id="PTHR36326:SF4">
    <property type="entry name" value="PROTEIN POLLENLESS 3-LIKE 1"/>
    <property type="match status" value="1"/>
</dbReference>
<proteinExistence type="inferred from homology"/>
<evidence type="ECO:0000256" key="3">
    <source>
        <dbReference type="ARBA" id="ARBA00022803"/>
    </source>
</evidence>
<evidence type="ECO:0000256" key="6">
    <source>
        <dbReference type="ARBA" id="ARBA00025750"/>
    </source>
</evidence>
<evidence type="ECO:0000256" key="5">
    <source>
        <dbReference type="ARBA" id="ARBA00023242"/>
    </source>
</evidence>
<dbReference type="OrthoDB" id="1620277at2759"/>
<keyword evidence="3 7" id="KW-0802">TPR repeat</keyword>
<protein>
    <recommendedName>
        <fullName evidence="11">Protein POLLENLESS 3-LIKE 1-like</fullName>
    </recommendedName>
</protein>
<dbReference type="PROSITE" id="PS50005">
    <property type="entry name" value="TPR"/>
    <property type="match status" value="1"/>
</dbReference>
<dbReference type="InterPro" id="IPR011990">
    <property type="entry name" value="TPR-like_helical_dom_sf"/>
</dbReference>
<feature type="region of interest" description="Disordered" evidence="8">
    <location>
        <begin position="565"/>
        <end position="594"/>
    </location>
</feature>
<evidence type="ECO:0000313" key="10">
    <source>
        <dbReference type="RefSeq" id="XP_027086295.2"/>
    </source>
</evidence>
<sequence length="756" mass="85053">MSNSEKNCQVKGFLTPPPKWRSNRCVPVMPRTERKPWSSGNGHLGLKTDLFHVIHKVPAGDSPYVKAKHVQVIDKDPSRAVSLFWAAINAGDRVDSALKDMAVVMKQLNRSDEAIEAIKSFRHLCPLESQESLDNVLIELYKRSGRIEEEIQLLEHKIKNIEDGIAFDGKRTKMARSQGKKIHVTIEKEYSRLLGNLAWAQLQLEDYKSAEESYRKALSLEPDKNKQCNLAICLIYLNKTAEAKFLLQSVRASCVNEQMDESYGKSFERATQILEDLEKQSSVRTMAWEEGICGEAQTPFKSGVRRDVIGLSGDSNGGQSDHPGGGMSQGSSFLHQNKMMSVDNEMKGRVGFWNYKESDLSFPRAGYGGKKRNENQLSNGQLKMYTSPVSLAGHPKDLFTQPRKCLWSSNGDQRRGRLAEEAAGGCNRKLSFEQHKNHEKLQFESLHNYEKIFSLSANNEPKTSRPKASTSENWRRNMLPNHAKTSSELSWKPTDHGECKMNVLETDEQLNAAKDECKEKCSMPPELIVDSERTSVKDFSNVDCEQSSTSLTADNGELIGAAKNDCKEQKSSQQLSATNSKESHDSSKSKKSWADMVEEDEWKLESETHDFPVHTGGLSFNKPVSCRSPSKYTDEFKGREGFSNENFNTNIVLQTPDLPDKSQNLSQKIESLSLRGGYYTQPHHDTVSKDGTMEQSLSFGVHQNADESANCFSSPVHKRALDFGFDEHHATPNGINLLRRNRLQVFQNITPESPRC</sequence>
<dbReference type="GeneID" id="113708047"/>
<feature type="region of interest" description="Disordered" evidence="8">
    <location>
        <begin position="457"/>
        <end position="495"/>
    </location>
</feature>
<evidence type="ECO:0000256" key="4">
    <source>
        <dbReference type="ARBA" id="ARBA00023054"/>
    </source>
</evidence>
<evidence type="ECO:0000256" key="8">
    <source>
        <dbReference type="SAM" id="MobiDB-lite"/>
    </source>
</evidence>
<dbReference type="RefSeq" id="XP_027086295.2">
    <property type="nucleotide sequence ID" value="XM_027230494.2"/>
</dbReference>
<evidence type="ECO:0000313" key="9">
    <source>
        <dbReference type="Proteomes" id="UP001652660"/>
    </source>
</evidence>
<keyword evidence="9" id="KW-1185">Reference proteome</keyword>
<comment type="similarity">
    <text evidence="6">Belongs to the MS5 protein family.</text>
</comment>
<feature type="compositionally biased region" description="Polar residues" evidence="8">
    <location>
        <begin position="457"/>
        <end position="472"/>
    </location>
</feature>
<feature type="region of interest" description="Disordered" evidence="8">
    <location>
        <begin position="311"/>
        <end position="332"/>
    </location>
</feature>
<dbReference type="InterPro" id="IPR019734">
    <property type="entry name" value="TPR_rpt"/>
</dbReference>
<dbReference type="SUPFAM" id="SSF48452">
    <property type="entry name" value="TPR-like"/>
    <property type="match status" value="1"/>
</dbReference>
<accession>A0A6P6U6G3</accession>
<dbReference type="GO" id="GO:0005634">
    <property type="term" value="C:nucleus"/>
    <property type="evidence" value="ECO:0007669"/>
    <property type="project" value="UniProtKB-SubCell"/>
</dbReference>
<keyword evidence="4" id="KW-0175">Coiled coil</keyword>
<comment type="subcellular location">
    <subcellularLocation>
        <location evidence="1">Nucleus</location>
    </subcellularLocation>
</comment>
<evidence type="ECO:0000256" key="7">
    <source>
        <dbReference type="PROSITE-ProRule" id="PRU00339"/>
    </source>
</evidence>
<reference evidence="9" key="1">
    <citation type="journal article" date="2025" name="Foods">
        <title>Unveiling the Microbial Signatures of Arabica Coffee Cherries: Insights into Ripeness Specific Diversity, Functional Traits, and Implications for Quality and Safety.</title>
        <authorList>
            <consortium name="RefSeq"/>
            <person name="Tenea G.N."/>
            <person name="Cifuentes V."/>
            <person name="Reyes P."/>
            <person name="Cevallos-Vallejos M."/>
        </authorList>
    </citation>
    <scope>NUCLEOTIDE SEQUENCE [LARGE SCALE GENOMIC DNA]</scope>
</reference>
<feature type="repeat" description="TPR" evidence="7">
    <location>
        <begin position="191"/>
        <end position="224"/>
    </location>
</feature>
<name>A0A6P6U6G3_COFAR</name>
<evidence type="ECO:0008006" key="11">
    <source>
        <dbReference type="Google" id="ProtNLM"/>
    </source>
</evidence>
<dbReference type="InterPro" id="IPR044961">
    <property type="entry name" value="MS5/SDI1"/>
</dbReference>
<dbReference type="SMART" id="SM00028">
    <property type="entry name" value="TPR"/>
    <property type="match status" value="1"/>
</dbReference>
<dbReference type="Gene3D" id="1.25.40.10">
    <property type="entry name" value="Tetratricopeptide repeat domain"/>
    <property type="match status" value="1"/>
</dbReference>
<organism evidence="9 10">
    <name type="scientific">Coffea arabica</name>
    <name type="common">Arabian coffee</name>
    <dbReference type="NCBI Taxonomy" id="13443"/>
    <lineage>
        <taxon>Eukaryota</taxon>
        <taxon>Viridiplantae</taxon>
        <taxon>Streptophyta</taxon>
        <taxon>Embryophyta</taxon>
        <taxon>Tracheophyta</taxon>
        <taxon>Spermatophyta</taxon>
        <taxon>Magnoliopsida</taxon>
        <taxon>eudicotyledons</taxon>
        <taxon>Gunneridae</taxon>
        <taxon>Pentapetalae</taxon>
        <taxon>asterids</taxon>
        <taxon>lamiids</taxon>
        <taxon>Gentianales</taxon>
        <taxon>Rubiaceae</taxon>
        <taxon>Ixoroideae</taxon>
        <taxon>Gardenieae complex</taxon>
        <taxon>Bertiereae - Coffeeae clade</taxon>
        <taxon>Coffeeae</taxon>
        <taxon>Coffea</taxon>
    </lineage>
</organism>
<gene>
    <name evidence="10" type="primary">LOC113708047</name>
</gene>
<keyword evidence="2" id="KW-0677">Repeat</keyword>
<dbReference type="Pfam" id="PF00515">
    <property type="entry name" value="TPR_1"/>
    <property type="match status" value="1"/>
</dbReference>
<evidence type="ECO:0000256" key="1">
    <source>
        <dbReference type="ARBA" id="ARBA00004123"/>
    </source>
</evidence>
<keyword evidence="5" id="KW-0539">Nucleus</keyword>
<dbReference type="AlphaFoldDB" id="A0A6P6U6G3"/>